<keyword evidence="16" id="KW-0539">Nucleus</keyword>
<organism evidence="23 24">
    <name type="scientific">Serendipita indica (strain DSM 11827)</name>
    <name type="common">Root endophyte fungus</name>
    <name type="synonym">Piriformospora indica</name>
    <dbReference type="NCBI Taxonomy" id="1109443"/>
    <lineage>
        <taxon>Eukaryota</taxon>
        <taxon>Fungi</taxon>
        <taxon>Dikarya</taxon>
        <taxon>Basidiomycota</taxon>
        <taxon>Agaricomycotina</taxon>
        <taxon>Agaricomycetes</taxon>
        <taxon>Sebacinales</taxon>
        <taxon>Serendipitaceae</taxon>
        <taxon>Serendipita</taxon>
    </lineage>
</organism>
<evidence type="ECO:0000256" key="16">
    <source>
        <dbReference type="ARBA" id="ARBA00023242"/>
    </source>
</evidence>
<dbReference type="Gene3D" id="3.30.200.20">
    <property type="entry name" value="Phosphorylase Kinase, domain 1"/>
    <property type="match status" value="1"/>
</dbReference>
<dbReference type="HOGENOM" id="CLU_000288_181_6_1"/>
<accession>G4THC7</accession>
<dbReference type="GO" id="GO:0008353">
    <property type="term" value="F:RNA polymerase II CTD heptapeptide repeat kinase activity"/>
    <property type="evidence" value="ECO:0007669"/>
    <property type="project" value="UniProtKB-EC"/>
</dbReference>
<evidence type="ECO:0000256" key="1">
    <source>
        <dbReference type="ARBA" id="ARBA00004123"/>
    </source>
</evidence>
<dbReference type="PANTHER" id="PTHR24056">
    <property type="entry name" value="CELL DIVISION PROTEIN KINASE"/>
    <property type="match status" value="1"/>
</dbReference>
<dbReference type="OMA" id="YFKNGGP"/>
<evidence type="ECO:0000256" key="15">
    <source>
        <dbReference type="ARBA" id="ARBA00023163"/>
    </source>
</evidence>
<keyword evidence="24" id="KW-1185">Reference proteome</keyword>
<dbReference type="SUPFAM" id="SSF56112">
    <property type="entry name" value="Protein kinase-like (PK-like)"/>
    <property type="match status" value="1"/>
</dbReference>
<keyword evidence="10 23" id="KW-0418">Kinase</keyword>
<keyword evidence="5" id="KW-0678">Repressor</keyword>
<comment type="catalytic activity">
    <reaction evidence="19">
        <text>L-seryl-[protein] + ATP = O-phospho-L-seryl-[protein] + ADP + H(+)</text>
        <dbReference type="Rhea" id="RHEA:17989"/>
        <dbReference type="Rhea" id="RHEA-COMP:9863"/>
        <dbReference type="Rhea" id="RHEA-COMP:11604"/>
        <dbReference type="ChEBI" id="CHEBI:15378"/>
        <dbReference type="ChEBI" id="CHEBI:29999"/>
        <dbReference type="ChEBI" id="CHEBI:30616"/>
        <dbReference type="ChEBI" id="CHEBI:83421"/>
        <dbReference type="ChEBI" id="CHEBI:456216"/>
        <dbReference type="EC" id="2.7.11.22"/>
    </reaction>
</comment>
<evidence type="ECO:0000256" key="21">
    <source>
        <dbReference type="SAM" id="MobiDB-lite"/>
    </source>
</evidence>
<evidence type="ECO:0000256" key="9">
    <source>
        <dbReference type="ARBA" id="ARBA00022741"/>
    </source>
</evidence>
<dbReference type="InterPro" id="IPR000719">
    <property type="entry name" value="Prot_kinase_dom"/>
</dbReference>
<dbReference type="SMART" id="SM00220">
    <property type="entry name" value="S_TKc"/>
    <property type="match status" value="1"/>
</dbReference>
<dbReference type="InterPro" id="IPR011009">
    <property type="entry name" value="Kinase-like_dom_sf"/>
</dbReference>
<comment type="catalytic activity">
    <reaction evidence="18">
        <text>L-threonyl-[protein] + ATP = O-phospho-L-threonyl-[protein] + ADP + H(+)</text>
        <dbReference type="Rhea" id="RHEA:46608"/>
        <dbReference type="Rhea" id="RHEA-COMP:11060"/>
        <dbReference type="Rhea" id="RHEA-COMP:11605"/>
        <dbReference type="ChEBI" id="CHEBI:15378"/>
        <dbReference type="ChEBI" id="CHEBI:30013"/>
        <dbReference type="ChEBI" id="CHEBI:30616"/>
        <dbReference type="ChEBI" id="CHEBI:61977"/>
        <dbReference type="ChEBI" id="CHEBI:456216"/>
        <dbReference type="EC" id="2.7.11.22"/>
    </reaction>
</comment>
<evidence type="ECO:0000256" key="14">
    <source>
        <dbReference type="ARBA" id="ARBA00023159"/>
    </source>
</evidence>
<dbReference type="Proteomes" id="UP000007148">
    <property type="component" value="Unassembled WGS sequence"/>
</dbReference>
<reference evidence="23 24" key="1">
    <citation type="journal article" date="2011" name="PLoS Pathog.">
        <title>Endophytic Life Strategies Decoded by Genome and Transcriptome Analyses of the Mutualistic Root Symbiont Piriformospora indica.</title>
        <authorList>
            <person name="Zuccaro A."/>
            <person name="Lahrmann U."/>
            <person name="Guldener U."/>
            <person name="Langen G."/>
            <person name="Pfiffi S."/>
            <person name="Biedenkopf D."/>
            <person name="Wong P."/>
            <person name="Samans B."/>
            <person name="Grimm C."/>
            <person name="Basiewicz M."/>
            <person name="Murat C."/>
            <person name="Martin F."/>
            <person name="Kogel K.H."/>
        </authorList>
    </citation>
    <scope>NUCLEOTIDE SEQUENCE [LARGE SCALE GENOMIC DNA]</scope>
    <source>
        <strain evidence="23 24">DSM 11827</strain>
    </source>
</reference>
<evidence type="ECO:0000256" key="8">
    <source>
        <dbReference type="ARBA" id="ARBA00022723"/>
    </source>
</evidence>
<dbReference type="Gene3D" id="1.10.510.10">
    <property type="entry name" value="Transferase(Phosphotransferase) domain 1"/>
    <property type="match status" value="1"/>
</dbReference>
<evidence type="ECO:0000256" key="17">
    <source>
        <dbReference type="ARBA" id="ARBA00041823"/>
    </source>
</evidence>
<dbReference type="InterPro" id="IPR050108">
    <property type="entry name" value="CDK"/>
</dbReference>
<comment type="subcellular location">
    <subcellularLocation>
        <location evidence="1">Nucleus</location>
    </subcellularLocation>
</comment>
<evidence type="ECO:0000256" key="18">
    <source>
        <dbReference type="ARBA" id="ARBA00047811"/>
    </source>
</evidence>
<dbReference type="InterPro" id="IPR008271">
    <property type="entry name" value="Ser/Thr_kinase_AS"/>
</dbReference>
<feature type="domain" description="Protein kinase" evidence="22">
    <location>
        <begin position="30"/>
        <end position="352"/>
    </location>
</feature>
<keyword evidence="14" id="KW-0010">Activator</keyword>
<evidence type="ECO:0000256" key="7">
    <source>
        <dbReference type="ARBA" id="ARBA00022679"/>
    </source>
</evidence>
<keyword evidence="15" id="KW-0804">Transcription</keyword>
<evidence type="ECO:0000313" key="24">
    <source>
        <dbReference type="Proteomes" id="UP000007148"/>
    </source>
</evidence>
<dbReference type="GO" id="GO:0005524">
    <property type="term" value="F:ATP binding"/>
    <property type="evidence" value="ECO:0007669"/>
    <property type="project" value="UniProtKB-KW"/>
</dbReference>
<comment type="caution">
    <text evidence="23">The sequence shown here is derived from an EMBL/GenBank/DDBJ whole genome shotgun (WGS) entry which is preliminary data.</text>
</comment>
<dbReference type="FunCoup" id="G4THC7">
    <property type="interactions" value="771"/>
</dbReference>
<protein>
    <recommendedName>
        <fullName evidence="17">Cyclin-dependent kinase 8</fullName>
        <ecNumber evidence="4">2.7.11.22</ecNumber>
        <ecNumber evidence="3">2.7.11.23</ecNumber>
    </recommendedName>
</protein>
<dbReference type="PROSITE" id="PS50011">
    <property type="entry name" value="PROTEIN_KINASE_DOM"/>
    <property type="match status" value="1"/>
</dbReference>
<proteinExistence type="inferred from homology"/>
<evidence type="ECO:0000256" key="13">
    <source>
        <dbReference type="ARBA" id="ARBA00023015"/>
    </source>
</evidence>
<dbReference type="FunFam" id="1.10.510.10:FF:000408">
    <property type="entry name" value="Serine/threonine-protein kinase SSN3"/>
    <property type="match status" value="1"/>
</dbReference>
<keyword evidence="11" id="KW-0067">ATP-binding</keyword>
<dbReference type="STRING" id="1109443.G4THC7"/>
<evidence type="ECO:0000256" key="6">
    <source>
        <dbReference type="ARBA" id="ARBA00022527"/>
    </source>
</evidence>
<dbReference type="EC" id="2.7.11.23" evidence="3"/>
<keyword evidence="9" id="KW-0547">Nucleotide-binding</keyword>
<evidence type="ECO:0000256" key="2">
    <source>
        <dbReference type="ARBA" id="ARBA00006485"/>
    </source>
</evidence>
<dbReference type="InParanoid" id="G4THC7"/>
<evidence type="ECO:0000256" key="10">
    <source>
        <dbReference type="ARBA" id="ARBA00022777"/>
    </source>
</evidence>
<dbReference type="GO" id="GO:0004693">
    <property type="term" value="F:cyclin-dependent protein serine/threonine kinase activity"/>
    <property type="evidence" value="ECO:0007669"/>
    <property type="project" value="UniProtKB-EC"/>
</dbReference>
<keyword evidence="12" id="KW-0460">Magnesium</keyword>
<keyword evidence="13" id="KW-0805">Transcription regulation</keyword>
<dbReference type="eggNOG" id="KOG0666">
    <property type="taxonomic scope" value="Eukaryota"/>
</dbReference>
<evidence type="ECO:0000313" key="23">
    <source>
        <dbReference type="EMBL" id="CCA70713.1"/>
    </source>
</evidence>
<name>G4THC7_SERID</name>
<feature type="region of interest" description="Disordered" evidence="21">
    <location>
        <begin position="376"/>
        <end position="414"/>
    </location>
</feature>
<dbReference type="CDD" id="cd07842">
    <property type="entry name" value="STKc_CDK8_like"/>
    <property type="match status" value="1"/>
</dbReference>
<dbReference type="GO" id="GO:0016592">
    <property type="term" value="C:mediator complex"/>
    <property type="evidence" value="ECO:0007669"/>
    <property type="project" value="TreeGrafter"/>
</dbReference>
<dbReference type="EC" id="2.7.11.22" evidence="4"/>
<dbReference type="EMBL" id="CAFZ01000092">
    <property type="protein sequence ID" value="CCA70713.1"/>
    <property type="molecule type" value="Genomic_DNA"/>
</dbReference>
<comment type="catalytic activity">
    <reaction evidence="20">
        <text>[DNA-directed RNA polymerase] + ATP = phospho-[DNA-directed RNA polymerase] + ADP + H(+)</text>
        <dbReference type="Rhea" id="RHEA:10216"/>
        <dbReference type="Rhea" id="RHEA-COMP:11321"/>
        <dbReference type="Rhea" id="RHEA-COMP:11322"/>
        <dbReference type="ChEBI" id="CHEBI:15378"/>
        <dbReference type="ChEBI" id="CHEBI:30616"/>
        <dbReference type="ChEBI" id="CHEBI:43176"/>
        <dbReference type="ChEBI" id="CHEBI:68546"/>
        <dbReference type="ChEBI" id="CHEBI:456216"/>
        <dbReference type="EC" id="2.7.11.23"/>
    </reaction>
</comment>
<dbReference type="GO" id="GO:0046872">
    <property type="term" value="F:metal ion binding"/>
    <property type="evidence" value="ECO:0007669"/>
    <property type="project" value="UniProtKB-KW"/>
</dbReference>
<evidence type="ECO:0000256" key="3">
    <source>
        <dbReference type="ARBA" id="ARBA00012409"/>
    </source>
</evidence>
<dbReference type="PANTHER" id="PTHR24056:SF495">
    <property type="entry name" value="CYCLIN-DEPENDENT KINASE 8-RELATED"/>
    <property type="match status" value="1"/>
</dbReference>
<sequence>MASSPVTQVDQMAAWRARKDARRATVQSKYTILGFISSGTYGRVYKARERDPPSKDSPFDVTVEPKLFAIKKFKPEKEGEVLTYTGISQSAIREIALNREIQHENVVALKEAILEDKSIYMVFEYAEHDFLQLIHHHSQVRRSIGLAVLKSLIHQLLNGLVYLHSVHILHRDLKPANILITASGVVKIGDLGLARLIYQPLQPLVQGDKVVVTIWYRAPELLLGAKHYNYAIDCWAVGCVFAEMIGLKPIFKGEEAKIDPKKNLPFQREQLGKIFDVLGPPDEKKWPDLTIMPEYNTLQTMNPSRWKASSLHRWWENHKLKGEAGYNLLATLFEYDPGKRLTAYQALHHAWFNEEPLPNHNVFFSTRETYPQRRISDDAPSMLGAPTASRPNSGTVHAGKPPIVNMPRKRQRIE</sequence>
<evidence type="ECO:0000256" key="12">
    <source>
        <dbReference type="ARBA" id="ARBA00022842"/>
    </source>
</evidence>
<gene>
    <name evidence="23" type="ORF">PIIN_04647</name>
</gene>
<dbReference type="AlphaFoldDB" id="G4THC7"/>
<evidence type="ECO:0000256" key="5">
    <source>
        <dbReference type="ARBA" id="ARBA00022491"/>
    </source>
</evidence>
<keyword evidence="6" id="KW-0723">Serine/threonine-protein kinase</keyword>
<dbReference type="PROSITE" id="PS00108">
    <property type="entry name" value="PROTEIN_KINASE_ST"/>
    <property type="match status" value="1"/>
</dbReference>
<keyword evidence="7" id="KW-0808">Transferase</keyword>
<dbReference type="OrthoDB" id="6284126at2759"/>
<keyword evidence="8" id="KW-0479">Metal-binding</keyword>
<evidence type="ECO:0000256" key="11">
    <source>
        <dbReference type="ARBA" id="ARBA00022840"/>
    </source>
</evidence>
<evidence type="ECO:0000256" key="4">
    <source>
        <dbReference type="ARBA" id="ARBA00012425"/>
    </source>
</evidence>
<evidence type="ECO:0000256" key="20">
    <source>
        <dbReference type="ARBA" id="ARBA00049280"/>
    </source>
</evidence>
<comment type="similarity">
    <text evidence="2">Belongs to the protein kinase superfamily. CMGC Ser/Thr protein kinase family. CDC2/CDKX subfamily.</text>
</comment>
<dbReference type="Pfam" id="PF00069">
    <property type="entry name" value="Pkinase"/>
    <property type="match status" value="1"/>
</dbReference>
<evidence type="ECO:0000256" key="19">
    <source>
        <dbReference type="ARBA" id="ARBA00048367"/>
    </source>
</evidence>
<evidence type="ECO:0000259" key="22">
    <source>
        <dbReference type="PROSITE" id="PS50011"/>
    </source>
</evidence>